<reference evidence="5" key="1">
    <citation type="submission" date="2024-07" db="EMBL/GenBank/DDBJ databases">
        <authorList>
            <person name="Yu S.T."/>
        </authorList>
    </citation>
    <scope>NUCLEOTIDE SEQUENCE</scope>
    <source>
        <strain evidence="5">R39</strain>
    </source>
</reference>
<evidence type="ECO:0000256" key="1">
    <source>
        <dbReference type="ARBA" id="ARBA00023015"/>
    </source>
</evidence>
<keyword evidence="1" id="KW-0805">Transcription regulation</keyword>
<evidence type="ECO:0000259" key="4">
    <source>
        <dbReference type="PROSITE" id="PS50949"/>
    </source>
</evidence>
<dbReference type="InterPro" id="IPR008920">
    <property type="entry name" value="TF_FadR/GntR_C"/>
</dbReference>
<dbReference type="PRINTS" id="PR00035">
    <property type="entry name" value="HTHGNTR"/>
</dbReference>
<evidence type="ECO:0000313" key="5">
    <source>
        <dbReference type="EMBL" id="XDQ41056.1"/>
    </source>
</evidence>
<dbReference type="InterPro" id="IPR036390">
    <property type="entry name" value="WH_DNA-bd_sf"/>
</dbReference>
<dbReference type="CDD" id="cd07377">
    <property type="entry name" value="WHTH_GntR"/>
    <property type="match status" value="1"/>
</dbReference>
<gene>
    <name evidence="5" type="ORF">AB5J52_01550</name>
</gene>
<dbReference type="PANTHER" id="PTHR43537">
    <property type="entry name" value="TRANSCRIPTIONAL REGULATOR, GNTR FAMILY"/>
    <property type="match status" value="1"/>
</dbReference>
<dbReference type="GeneID" id="301464586"/>
<protein>
    <submittedName>
        <fullName evidence="5">FCD domain-containing protein</fullName>
    </submittedName>
</protein>
<name>A0AB39QE44_9ACTN</name>
<dbReference type="InterPro" id="IPR000524">
    <property type="entry name" value="Tscrpt_reg_HTH_GntR"/>
</dbReference>
<dbReference type="AlphaFoldDB" id="A0AB39QE44"/>
<dbReference type="SUPFAM" id="SSF46785">
    <property type="entry name" value="Winged helix' DNA-binding domain"/>
    <property type="match status" value="1"/>
</dbReference>
<dbReference type="Pfam" id="PF00392">
    <property type="entry name" value="GntR"/>
    <property type="match status" value="1"/>
</dbReference>
<keyword evidence="2" id="KW-0238">DNA-binding</keyword>
<dbReference type="PROSITE" id="PS50949">
    <property type="entry name" value="HTH_GNTR"/>
    <property type="match status" value="1"/>
</dbReference>
<dbReference type="InterPro" id="IPR011711">
    <property type="entry name" value="GntR_C"/>
</dbReference>
<evidence type="ECO:0000256" key="3">
    <source>
        <dbReference type="ARBA" id="ARBA00023163"/>
    </source>
</evidence>
<feature type="domain" description="HTH gntR-type" evidence="4">
    <location>
        <begin position="21"/>
        <end position="91"/>
    </location>
</feature>
<dbReference type="RefSeq" id="WP_234534596.1">
    <property type="nucleotide sequence ID" value="NZ_CP163441.1"/>
</dbReference>
<evidence type="ECO:0000256" key="2">
    <source>
        <dbReference type="ARBA" id="ARBA00023125"/>
    </source>
</evidence>
<keyword evidence="3" id="KW-0804">Transcription</keyword>
<dbReference type="PANTHER" id="PTHR43537:SF5">
    <property type="entry name" value="UXU OPERON TRANSCRIPTIONAL REGULATOR"/>
    <property type="match status" value="1"/>
</dbReference>
<dbReference type="InterPro" id="IPR036388">
    <property type="entry name" value="WH-like_DNA-bd_sf"/>
</dbReference>
<accession>A0AB39QE44</accession>
<dbReference type="GO" id="GO:0003700">
    <property type="term" value="F:DNA-binding transcription factor activity"/>
    <property type="evidence" value="ECO:0007669"/>
    <property type="project" value="InterPro"/>
</dbReference>
<organism evidence="5">
    <name type="scientific">Streptomyces sp. R39</name>
    <dbReference type="NCBI Taxonomy" id="3238631"/>
    <lineage>
        <taxon>Bacteria</taxon>
        <taxon>Bacillati</taxon>
        <taxon>Actinomycetota</taxon>
        <taxon>Actinomycetes</taxon>
        <taxon>Kitasatosporales</taxon>
        <taxon>Streptomycetaceae</taxon>
        <taxon>Streptomyces</taxon>
    </lineage>
</organism>
<dbReference type="SUPFAM" id="SSF48008">
    <property type="entry name" value="GntR ligand-binding domain-like"/>
    <property type="match status" value="1"/>
</dbReference>
<dbReference type="Pfam" id="PF07729">
    <property type="entry name" value="FCD"/>
    <property type="match status" value="1"/>
</dbReference>
<dbReference type="Gene3D" id="1.20.120.530">
    <property type="entry name" value="GntR ligand-binding domain-like"/>
    <property type="match status" value="1"/>
</dbReference>
<dbReference type="EMBL" id="CP163441">
    <property type="protein sequence ID" value="XDQ41056.1"/>
    <property type="molecule type" value="Genomic_DNA"/>
</dbReference>
<dbReference type="SMART" id="SM00895">
    <property type="entry name" value="FCD"/>
    <property type="match status" value="1"/>
</dbReference>
<proteinExistence type="predicted"/>
<dbReference type="Gene3D" id="1.10.10.10">
    <property type="entry name" value="Winged helix-like DNA-binding domain superfamily/Winged helix DNA-binding domain"/>
    <property type="match status" value="1"/>
</dbReference>
<dbReference type="SMART" id="SM00345">
    <property type="entry name" value="HTH_GNTR"/>
    <property type="match status" value="1"/>
</dbReference>
<dbReference type="GO" id="GO:0003677">
    <property type="term" value="F:DNA binding"/>
    <property type="evidence" value="ECO:0007669"/>
    <property type="project" value="UniProtKB-KW"/>
</dbReference>
<sequence>MAAVEGRSPVMSAAFAPLSDSGRADMVVRRISEAVTIGLMADGEQLPSESDLACQLGVANGTVREALAILREQGLVETRRGRNGGSFIRDPEEGLARIHQARLKELGIAELRDLGDEQFAVSGTAARFAAERAPSDLARSLDRLITALRKAESPAERRKADARFHIEVAIAAQSVRLTRLEVRLQAELGPLLWLPVGDGPDASAFADQHHEILVAIAAGDATAARRLAEEHTVAGARHLVRTHLRLTDA</sequence>